<name>A0ABM1YLN5_AEDAL</name>
<keyword evidence="3" id="KW-1185">Reference proteome</keyword>
<proteinExistence type="predicted"/>
<dbReference type="EnsemblMetazoa" id="AALFPA23_010300.R14356">
    <property type="protein sequence ID" value="AALFPA23_010300.P14356"/>
    <property type="gene ID" value="AALFPA23_010300"/>
</dbReference>
<evidence type="ECO:0000313" key="3">
    <source>
        <dbReference type="Proteomes" id="UP000069940"/>
    </source>
</evidence>
<dbReference type="PANTHER" id="PTHR47331">
    <property type="entry name" value="PHD-TYPE DOMAIN-CONTAINING PROTEIN"/>
    <property type="match status" value="1"/>
</dbReference>
<feature type="region of interest" description="Disordered" evidence="1">
    <location>
        <begin position="1"/>
        <end position="23"/>
    </location>
</feature>
<protein>
    <recommendedName>
        <fullName evidence="4">CCHC-type domain-containing protein</fullName>
    </recommendedName>
</protein>
<evidence type="ECO:0008006" key="4">
    <source>
        <dbReference type="Google" id="ProtNLM"/>
    </source>
</evidence>
<dbReference type="Pfam" id="PF03564">
    <property type="entry name" value="DUF1759"/>
    <property type="match status" value="1"/>
</dbReference>
<dbReference type="GeneID" id="134289505"/>
<sequence>MDGTVGNVMHTPSVSDQKKKKQHNIMDQKMNEFEFRRQAVTSKLQRIQLVLDKPEEITVHHLDTYLRRVDACYDEFNILQNEIYATFPDQRVQQEKQFIEFEQLYEGIRVAICSAVEAYRMQQVAAVRPRLADAAVAGEQQPVIVNQPAGLPAVPLPTFDGTYERWFRFKQLFQDLMQKHPGLSDATKLHYLTQSLKGKAENVISEQILNENNFQAAWNLLEERFENKRTIIDIHVGGLLNLKKMNKECSSDLRQLVEECSRHVEALEFHDQHMEGMSEQLVVSLLTSKLDKATLSLWESTITPKELPDYTDTMQFLRNRCFVLERCEADTHLFCEMTLPERIAMVKEKQLCFNCLKRGHRVGQCKSRVCTVAGCGRKHHTQLHSEVPVPAEKAAEGSVPETKKEPPTQPEQTTSAVTCTSFTGKSVQPNKNEVILSTAVVQRTAAEVKSSCNESSWSLEFLIVPQVTGVLPLQKPCPT</sequence>
<organism evidence="2 3">
    <name type="scientific">Aedes albopictus</name>
    <name type="common">Asian tiger mosquito</name>
    <name type="synonym">Stegomyia albopicta</name>
    <dbReference type="NCBI Taxonomy" id="7160"/>
    <lineage>
        <taxon>Eukaryota</taxon>
        <taxon>Metazoa</taxon>
        <taxon>Ecdysozoa</taxon>
        <taxon>Arthropoda</taxon>
        <taxon>Hexapoda</taxon>
        <taxon>Insecta</taxon>
        <taxon>Pterygota</taxon>
        <taxon>Neoptera</taxon>
        <taxon>Endopterygota</taxon>
        <taxon>Diptera</taxon>
        <taxon>Nematocera</taxon>
        <taxon>Culicoidea</taxon>
        <taxon>Culicidae</taxon>
        <taxon>Culicinae</taxon>
        <taxon>Aedini</taxon>
        <taxon>Aedes</taxon>
        <taxon>Stegomyia</taxon>
    </lineage>
</organism>
<dbReference type="Proteomes" id="UP000069940">
    <property type="component" value="Unassembled WGS sequence"/>
</dbReference>
<dbReference type="InterPro" id="IPR005312">
    <property type="entry name" value="DUF1759"/>
</dbReference>
<dbReference type="RefSeq" id="XP_062711374.1">
    <property type="nucleotide sequence ID" value="XM_062855390.1"/>
</dbReference>
<feature type="region of interest" description="Disordered" evidence="1">
    <location>
        <begin position="386"/>
        <end position="416"/>
    </location>
</feature>
<accession>A0ABM1YLN5</accession>
<evidence type="ECO:0000256" key="1">
    <source>
        <dbReference type="SAM" id="MobiDB-lite"/>
    </source>
</evidence>
<evidence type="ECO:0000313" key="2">
    <source>
        <dbReference type="EnsemblMetazoa" id="AALFPA23_010300.P14356"/>
    </source>
</evidence>
<reference evidence="2" key="2">
    <citation type="submission" date="2025-05" db="UniProtKB">
        <authorList>
            <consortium name="EnsemblMetazoa"/>
        </authorList>
    </citation>
    <scope>IDENTIFICATION</scope>
    <source>
        <strain evidence="2">Foshan</strain>
    </source>
</reference>
<reference evidence="3" key="1">
    <citation type="journal article" date="2015" name="Proc. Natl. Acad. Sci. U.S.A.">
        <title>Genome sequence of the Asian Tiger mosquito, Aedes albopictus, reveals insights into its biology, genetics, and evolution.</title>
        <authorList>
            <person name="Chen X.G."/>
            <person name="Jiang X."/>
            <person name="Gu J."/>
            <person name="Xu M."/>
            <person name="Wu Y."/>
            <person name="Deng Y."/>
            <person name="Zhang C."/>
            <person name="Bonizzoni M."/>
            <person name="Dermauw W."/>
            <person name="Vontas J."/>
            <person name="Armbruster P."/>
            <person name="Huang X."/>
            <person name="Yang Y."/>
            <person name="Zhang H."/>
            <person name="He W."/>
            <person name="Peng H."/>
            <person name="Liu Y."/>
            <person name="Wu K."/>
            <person name="Chen J."/>
            <person name="Lirakis M."/>
            <person name="Topalis P."/>
            <person name="Van Leeuwen T."/>
            <person name="Hall A.B."/>
            <person name="Jiang X."/>
            <person name="Thorpe C."/>
            <person name="Mueller R.L."/>
            <person name="Sun C."/>
            <person name="Waterhouse R.M."/>
            <person name="Yan G."/>
            <person name="Tu Z.J."/>
            <person name="Fang X."/>
            <person name="James A.A."/>
        </authorList>
    </citation>
    <scope>NUCLEOTIDE SEQUENCE [LARGE SCALE GENOMIC DNA]</scope>
    <source>
        <strain evidence="3">Foshan</strain>
    </source>
</reference>